<proteinExistence type="predicted"/>
<feature type="region of interest" description="Disordered" evidence="1">
    <location>
        <begin position="1"/>
        <end position="22"/>
    </location>
</feature>
<evidence type="ECO:0000256" key="1">
    <source>
        <dbReference type="SAM" id="MobiDB-lite"/>
    </source>
</evidence>
<organism evidence="2 3">
    <name type="scientific">Ambrosiozyma monospora</name>
    <name type="common">Yeast</name>
    <name type="synonym">Endomycopsis monosporus</name>
    <dbReference type="NCBI Taxonomy" id="43982"/>
    <lineage>
        <taxon>Eukaryota</taxon>
        <taxon>Fungi</taxon>
        <taxon>Dikarya</taxon>
        <taxon>Ascomycota</taxon>
        <taxon>Saccharomycotina</taxon>
        <taxon>Pichiomycetes</taxon>
        <taxon>Pichiales</taxon>
        <taxon>Pichiaceae</taxon>
        <taxon>Ambrosiozyma</taxon>
    </lineage>
</organism>
<name>A0A9W7DHV0_AMBMO</name>
<sequence>MAADPVKPSAPPPAGAVAGAGPEREKTFFENFRIELGTIYNKEVEPKFDHMFNYIAWHFLDIEAAELRTDAPASYRDRRTKRLQLTDLACGINTILNIQT</sequence>
<accession>A0A9W7DHV0</accession>
<dbReference type="Proteomes" id="UP001165063">
    <property type="component" value="Unassembled WGS sequence"/>
</dbReference>
<protein>
    <submittedName>
        <fullName evidence="2">Unnamed protein product</fullName>
    </submittedName>
</protein>
<dbReference type="EMBL" id="BSXU01004049">
    <property type="protein sequence ID" value="GMG40661.1"/>
    <property type="molecule type" value="Genomic_DNA"/>
</dbReference>
<dbReference type="AlphaFoldDB" id="A0A9W7DHV0"/>
<keyword evidence="3" id="KW-1185">Reference proteome</keyword>
<reference evidence="2" key="1">
    <citation type="submission" date="2023-04" db="EMBL/GenBank/DDBJ databases">
        <title>Ambrosiozyma monospora NBRC 1965.</title>
        <authorList>
            <person name="Ichikawa N."/>
            <person name="Sato H."/>
            <person name="Tonouchi N."/>
        </authorList>
    </citation>
    <scope>NUCLEOTIDE SEQUENCE</scope>
    <source>
        <strain evidence="2">NBRC 1965</strain>
    </source>
</reference>
<evidence type="ECO:0000313" key="2">
    <source>
        <dbReference type="EMBL" id="GMG40661.1"/>
    </source>
</evidence>
<comment type="caution">
    <text evidence="2">The sequence shown here is derived from an EMBL/GenBank/DDBJ whole genome shotgun (WGS) entry which is preliminary data.</text>
</comment>
<evidence type="ECO:0000313" key="3">
    <source>
        <dbReference type="Proteomes" id="UP001165063"/>
    </source>
</evidence>
<gene>
    <name evidence="2" type="ORF">Amon01_000638400</name>
</gene>